<evidence type="ECO:0000313" key="2">
    <source>
        <dbReference type="EMBL" id="TEB19457.1"/>
    </source>
</evidence>
<name>A0A4Y7SCL0_COPMI</name>
<accession>A0A4Y7SCL0</accession>
<evidence type="ECO:0000256" key="1">
    <source>
        <dbReference type="SAM" id="MobiDB-lite"/>
    </source>
</evidence>
<dbReference type="STRING" id="71717.A0A4Y7SCL0"/>
<dbReference type="Proteomes" id="UP000298030">
    <property type="component" value="Unassembled WGS sequence"/>
</dbReference>
<dbReference type="OrthoDB" id="3362250at2759"/>
<feature type="compositionally biased region" description="Low complexity" evidence="1">
    <location>
        <begin position="230"/>
        <end position="253"/>
    </location>
</feature>
<reference evidence="2 3" key="1">
    <citation type="journal article" date="2019" name="Nat. Ecol. Evol.">
        <title>Megaphylogeny resolves global patterns of mushroom evolution.</title>
        <authorList>
            <person name="Varga T."/>
            <person name="Krizsan K."/>
            <person name="Foldi C."/>
            <person name="Dima B."/>
            <person name="Sanchez-Garcia M."/>
            <person name="Sanchez-Ramirez S."/>
            <person name="Szollosi G.J."/>
            <person name="Szarkandi J.G."/>
            <person name="Papp V."/>
            <person name="Albert L."/>
            <person name="Andreopoulos W."/>
            <person name="Angelini C."/>
            <person name="Antonin V."/>
            <person name="Barry K.W."/>
            <person name="Bougher N.L."/>
            <person name="Buchanan P."/>
            <person name="Buyck B."/>
            <person name="Bense V."/>
            <person name="Catcheside P."/>
            <person name="Chovatia M."/>
            <person name="Cooper J."/>
            <person name="Damon W."/>
            <person name="Desjardin D."/>
            <person name="Finy P."/>
            <person name="Geml J."/>
            <person name="Haridas S."/>
            <person name="Hughes K."/>
            <person name="Justo A."/>
            <person name="Karasinski D."/>
            <person name="Kautmanova I."/>
            <person name="Kiss B."/>
            <person name="Kocsube S."/>
            <person name="Kotiranta H."/>
            <person name="LaButti K.M."/>
            <person name="Lechner B.E."/>
            <person name="Liimatainen K."/>
            <person name="Lipzen A."/>
            <person name="Lukacs Z."/>
            <person name="Mihaltcheva S."/>
            <person name="Morgado L.N."/>
            <person name="Niskanen T."/>
            <person name="Noordeloos M.E."/>
            <person name="Ohm R.A."/>
            <person name="Ortiz-Santana B."/>
            <person name="Ovrebo C."/>
            <person name="Racz N."/>
            <person name="Riley R."/>
            <person name="Savchenko A."/>
            <person name="Shiryaev A."/>
            <person name="Soop K."/>
            <person name="Spirin V."/>
            <person name="Szebenyi C."/>
            <person name="Tomsovsky M."/>
            <person name="Tulloss R.E."/>
            <person name="Uehling J."/>
            <person name="Grigoriev I.V."/>
            <person name="Vagvolgyi C."/>
            <person name="Papp T."/>
            <person name="Martin F.M."/>
            <person name="Miettinen O."/>
            <person name="Hibbett D.S."/>
            <person name="Nagy L.G."/>
        </authorList>
    </citation>
    <scope>NUCLEOTIDE SEQUENCE [LARGE SCALE GENOMIC DNA]</scope>
    <source>
        <strain evidence="2 3">FP101781</strain>
    </source>
</reference>
<sequence length="483" mass="51830">MPSAATSFAASPLGSTSQANAGSASYAIYPRRAGVTRYLVRTSDVLEDYRITVALETSPATIIWHTERYLSDNEIILHFVHTPTREIVWSVHKPISTRRQGWYIRLRSPQFPRGFTIPLKPVPRASPYYVEEGCLSFQCRTNTIPPPMSLNSLAPGVKHSYSDSSASSSSSSSVHSYPPTPPAMSPIASTRTLRSASEDLLASSHSTVAAPPTIGVPKSRDIVPPSLLVSEPTSNPTESSPSSSIDQLSSLNSTTELLPSNLKPSLSRLETPAVVPGKRRVSPPPSLPLPVQSEVNEFILASLAASTILHPSLQPPPPPPTASTLSSIFSKALNLLKSQASGATSGTSFTLTRLPPAPKSSTDPPPYTSTTSLPSKPDSPTTPTAATYASQPPPPPLPPQCRPHVVQTSISSSILLETPLPPPLLTFTDTTPYLTIYSNQGTLEMNEDELMLVGVEKAFWICVAVVYWGYMGDREGWVWAGED</sequence>
<dbReference type="AlphaFoldDB" id="A0A4Y7SCL0"/>
<feature type="compositionally biased region" description="Pro residues" evidence="1">
    <location>
        <begin position="355"/>
        <end position="367"/>
    </location>
</feature>
<feature type="region of interest" description="Disordered" evidence="1">
    <location>
        <begin position="341"/>
        <end position="404"/>
    </location>
</feature>
<protein>
    <submittedName>
        <fullName evidence="2">Uncharacterized protein</fullName>
    </submittedName>
</protein>
<gene>
    <name evidence="2" type="ORF">FA13DRAFT_1802207</name>
</gene>
<feature type="compositionally biased region" description="Pro residues" evidence="1">
    <location>
        <begin position="391"/>
        <end position="401"/>
    </location>
</feature>
<comment type="caution">
    <text evidence="2">The sequence shown here is derived from an EMBL/GenBank/DDBJ whole genome shotgun (WGS) entry which is preliminary data.</text>
</comment>
<keyword evidence="3" id="KW-1185">Reference proteome</keyword>
<feature type="region of interest" description="Disordered" evidence="1">
    <location>
        <begin position="155"/>
        <end position="290"/>
    </location>
</feature>
<feature type="compositionally biased region" description="Polar residues" evidence="1">
    <location>
        <begin position="341"/>
        <end position="351"/>
    </location>
</feature>
<proteinExistence type="predicted"/>
<evidence type="ECO:0000313" key="3">
    <source>
        <dbReference type="Proteomes" id="UP000298030"/>
    </source>
</evidence>
<feature type="compositionally biased region" description="Polar residues" evidence="1">
    <location>
        <begin position="254"/>
        <end position="264"/>
    </location>
</feature>
<feature type="compositionally biased region" description="Low complexity" evidence="1">
    <location>
        <begin position="368"/>
        <end position="390"/>
    </location>
</feature>
<feature type="compositionally biased region" description="Low complexity" evidence="1">
    <location>
        <begin position="162"/>
        <end position="176"/>
    </location>
</feature>
<dbReference type="EMBL" id="QPFP01000190">
    <property type="protein sequence ID" value="TEB19457.1"/>
    <property type="molecule type" value="Genomic_DNA"/>
</dbReference>
<organism evidence="2 3">
    <name type="scientific">Coprinellus micaceus</name>
    <name type="common">Glistening ink-cap mushroom</name>
    <name type="synonym">Coprinus micaceus</name>
    <dbReference type="NCBI Taxonomy" id="71717"/>
    <lineage>
        <taxon>Eukaryota</taxon>
        <taxon>Fungi</taxon>
        <taxon>Dikarya</taxon>
        <taxon>Basidiomycota</taxon>
        <taxon>Agaricomycotina</taxon>
        <taxon>Agaricomycetes</taxon>
        <taxon>Agaricomycetidae</taxon>
        <taxon>Agaricales</taxon>
        <taxon>Agaricineae</taxon>
        <taxon>Psathyrellaceae</taxon>
        <taxon>Coprinellus</taxon>
    </lineage>
</organism>
<feature type="region of interest" description="Disordered" evidence="1">
    <location>
        <begin position="1"/>
        <end position="20"/>
    </location>
</feature>